<organism evidence="1 2">
    <name type="scientific">Pedobacter ginsengisoli</name>
    <dbReference type="NCBI Taxonomy" id="363852"/>
    <lineage>
        <taxon>Bacteria</taxon>
        <taxon>Pseudomonadati</taxon>
        <taxon>Bacteroidota</taxon>
        <taxon>Sphingobacteriia</taxon>
        <taxon>Sphingobacteriales</taxon>
        <taxon>Sphingobacteriaceae</taxon>
        <taxon>Pedobacter</taxon>
    </lineage>
</organism>
<keyword evidence="2" id="KW-1185">Reference proteome</keyword>
<dbReference type="KEGG" id="pgs:CPT03_19030"/>
<evidence type="ECO:0000313" key="1">
    <source>
        <dbReference type="EMBL" id="ATP58405.1"/>
    </source>
</evidence>
<sequence length="169" mass="19366">MKPEIYRSNKTTSQTYLELEPKGMNQYAPRIGYYKVIRKCRVAISGHLIKGVVAYWKLNIDDEFDTSFETKTQLESFNRNPYPGSSLLLSEDLTNKTIHVRSAEIKNDGTRRFIVDWEILSSKKATVGDLNKLLQLGELDLIDSMLKSTEGLDLGDEEIDYEADDSQDY</sequence>
<protein>
    <submittedName>
        <fullName evidence="1">Uncharacterized protein</fullName>
    </submittedName>
</protein>
<evidence type="ECO:0000313" key="2">
    <source>
        <dbReference type="Proteomes" id="UP000223749"/>
    </source>
</evidence>
<dbReference type="OrthoDB" id="772828at2"/>
<reference evidence="1 2" key="1">
    <citation type="submission" date="2017-10" db="EMBL/GenBank/DDBJ databases">
        <title>Whole genome of Pedobacter ginsengisoli T01R-27 isolated from tomato rhizosphere.</title>
        <authorList>
            <person name="Weon H.-Y."/>
            <person name="Lee S.A."/>
            <person name="Sang M.K."/>
            <person name="Song J."/>
        </authorList>
    </citation>
    <scope>NUCLEOTIDE SEQUENCE [LARGE SCALE GENOMIC DNA]</scope>
    <source>
        <strain evidence="1 2">T01R-27</strain>
    </source>
</reference>
<proteinExistence type="predicted"/>
<dbReference type="AlphaFoldDB" id="A0A2D1U9W5"/>
<accession>A0A2D1U9W5</accession>
<dbReference type="EMBL" id="CP024091">
    <property type="protein sequence ID" value="ATP58405.1"/>
    <property type="molecule type" value="Genomic_DNA"/>
</dbReference>
<name>A0A2D1U9W5_9SPHI</name>
<gene>
    <name evidence="1" type="ORF">CPT03_19030</name>
</gene>
<dbReference type="Proteomes" id="UP000223749">
    <property type="component" value="Chromosome"/>
</dbReference>
<dbReference type="RefSeq" id="WP_099440307.1">
    <property type="nucleotide sequence ID" value="NZ_CP024091.1"/>
</dbReference>